<feature type="compositionally biased region" description="Low complexity" evidence="1">
    <location>
        <begin position="298"/>
        <end position="309"/>
    </location>
</feature>
<evidence type="ECO:0000313" key="3">
    <source>
        <dbReference type="EMBL" id="KAF2309746.1"/>
    </source>
</evidence>
<evidence type="ECO:0000256" key="1">
    <source>
        <dbReference type="SAM" id="MobiDB-lite"/>
    </source>
</evidence>
<dbReference type="EMBL" id="JAAGAX010000006">
    <property type="protein sequence ID" value="KAF2309746.1"/>
    <property type="molecule type" value="Genomic_DNA"/>
</dbReference>
<name>A0A6A6MC00_HEVBR</name>
<protein>
    <recommendedName>
        <fullName evidence="2">DUF7746 domain-containing protein</fullName>
    </recommendedName>
</protein>
<organism evidence="3 4">
    <name type="scientific">Hevea brasiliensis</name>
    <name type="common">Para rubber tree</name>
    <name type="synonym">Siphonia brasiliensis</name>
    <dbReference type="NCBI Taxonomy" id="3981"/>
    <lineage>
        <taxon>Eukaryota</taxon>
        <taxon>Viridiplantae</taxon>
        <taxon>Streptophyta</taxon>
        <taxon>Embryophyta</taxon>
        <taxon>Tracheophyta</taxon>
        <taxon>Spermatophyta</taxon>
        <taxon>Magnoliopsida</taxon>
        <taxon>eudicotyledons</taxon>
        <taxon>Gunneridae</taxon>
        <taxon>Pentapetalae</taxon>
        <taxon>rosids</taxon>
        <taxon>fabids</taxon>
        <taxon>Malpighiales</taxon>
        <taxon>Euphorbiaceae</taxon>
        <taxon>Crotonoideae</taxon>
        <taxon>Micrandreae</taxon>
        <taxon>Hevea</taxon>
    </lineage>
</organism>
<accession>A0A6A6MC00</accession>
<dbReference type="Pfam" id="PF24925">
    <property type="entry name" value="DUF7746"/>
    <property type="match status" value="1"/>
</dbReference>
<reference evidence="3 4" key="1">
    <citation type="journal article" date="2020" name="Mol. Plant">
        <title>The Chromosome-Based Rubber Tree Genome Provides New Insights into Spurge Genome Evolution and Rubber Biosynthesis.</title>
        <authorList>
            <person name="Liu J."/>
            <person name="Shi C."/>
            <person name="Shi C.C."/>
            <person name="Li W."/>
            <person name="Zhang Q.J."/>
            <person name="Zhang Y."/>
            <person name="Li K."/>
            <person name="Lu H.F."/>
            <person name="Shi C."/>
            <person name="Zhu S.T."/>
            <person name="Xiao Z.Y."/>
            <person name="Nan H."/>
            <person name="Yue Y."/>
            <person name="Zhu X.G."/>
            <person name="Wu Y."/>
            <person name="Hong X.N."/>
            <person name="Fan G.Y."/>
            <person name="Tong Y."/>
            <person name="Zhang D."/>
            <person name="Mao C.L."/>
            <person name="Liu Y.L."/>
            <person name="Hao S.J."/>
            <person name="Liu W.Q."/>
            <person name="Lv M.Q."/>
            <person name="Zhang H.B."/>
            <person name="Liu Y."/>
            <person name="Hu-Tang G.R."/>
            <person name="Wang J.P."/>
            <person name="Wang J.H."/>
            <person name="Sun Y.H."/>
            <person name="Ni S.B."/>
            <person name="Chen W.B."/>
            <person name="Zhang X.C."/>
            <person name="Jiao Y.N."/>
            <person name="Eichler E.E."/>
            <person name="Li G.H."/>
            <person name="Liu X."/>
            <person name="Gao L.Z."/>
        </authorList>
    </citation>
    <scope>NUCLEOTIDE SEQUENCE [LARGE SCALE GENOMIC DNA]</scope>
    <source>
        <strain evidence="4">cv. GT1</strain>
        <tissue evidence="3">Leaf</tissue>
    </source>
</reference>
<proteinExistence type="predicted"/>
<evidence type="ECO:0000259" key="2">
    <source>
        <dbReference type="Pfam" id="PF24925"/>
    </source>
</evidence>
<dbReference type="Proteomes" id="UP000467840">
    <property type="component" value="Chromosome 14"/>
</dbReference>
<feature type="domain" description="DUF7746" evidence="2">
    <location>
        <begin position="369"/>
        <end position="396"/>
    </location>
</feature>
<evidence type="ECO:0000313" key="4">
    <source>
        <dbReference type="Proteomes" id="UP000467840"/>
    </source>
</evidence>
<sequence length="509" mass="56875">MNTVVPNLREETTKLITPKGTTTFFVTDLQKGNLVVPKSIAWEQVNLPDNWILEEAIPPKKEENEDVESIIETNNGTVAISFARTRSRNSFSGRTVVSEPIRPRTSLSGIDLDRFSSIGIHRTEEQIAQPIYGPESTISSPVETVSLKRPESPTPSDMGYEKNMLSIKKKAEIKLFQNLSDKQGNYANLSLYTIGQQLTRVETQLQTFKSREYKPERGETSKTSTEKKVLFKLADLEQSPIKLGNQSEIVNELTKRLAELGLDAKDSKKKTIAPLTKSSNIQEELEQRLKTLSIAPLSQGQEETNSESSSNEEEQINSLEAVFKQTEPLEVNRIIYPRPRATVEMKPYYPRPSPVNLQYEDTSYNYVQFDGSSIVEWNIDGLSEYQIKNVIHYMTMSIPDKDVLGLIGSETTVLPENEFLDLVLAKDIATVPLFVSIMDSTSSFSSFLGGIASSKIQLSGKLTCSHAIDFGTTRFPFCKSVTKKVVVPFGVINFVVSSLRLGTTVFMAL</sequence>
<gene>
    <name evidence="3" type="ORF">GH714_004919</name>
</gene>
<feature type="region of interest" description="Disordered" evidence="1">
    <location>
        <begin position="295"/>
        <end position="316"/>
    </location>
</feature>
<dbReference type="InterPro" id="IPR056648">
    <property type="entry name" value="DUF7746"/>
</dbReference>
<keyword evidence="4" id="KW-1185">Reference proteome</keyword>
<comment type="caution">
    <text evidence="3">The sequence shown here is derived from an EMBL/GenBank/DDBJ whole genome shotgun (WGS) entry which is preliminary data.</text>
</comment>
<dbReference type="AlphaFoldDB" id="A0A6A6MC00"/>